<organism evidence="9 10">
    <name type="scientific">Mucilaginibacter lappiensis</name>
    <dbReference type="NCBI Taxonomy" id="354630"/>
    <lineage>
        <taxon>Bacteria</taxon>
        <taxon>Pseudomonadati</taxon>
        <taxon>Bacteroidota</taxon>
        <taxon>Sphingobacteriia</taxon>
        <taxon>Sphingobacteriales</taxon>
        <taxon>Sphingobacteriaceae</taxon>
        <taxon>Mucilaginibacter</taxon>
    </lineage>
</organism>
<dbReference type="Gene3D" id="3.30.379.10">
    <property type="entry name" value="Chitobiase/beta-hexosaminidase domain 2-like"/>
    <property type="match status" value="1"/>
</dbReference>
<dbReference type="PRINTS" id="PR00738">
    <property type="entry name" value="GLHYDRLASE20"/>
</dbReference>
<evidence type="ECO:0000256" key="1">
    <source>
        <dbReference type="ARBA" id="ARBA00001231"/>
    </source>
</evidence>
<comment type="caution">
    <text evidence="9">The sequence shown here is derived from an EMBL/GenBank/DDBJ whole genome shotgun (WGS) entry which is preliminary data.</text>
</comment>
<evidence type="ECO:0000259" key="7">
    <source>
        <dbReference type="Pfam" id="PF00728"/>
    </source>
</evidence>
<evidence type="ECO:0000256" key="6">
    <source>
        <dbReference type="PIRSR" id="PIRSR625705-1"/>
    </source>
</evidence>
<evidence type="ECO:0000313" key="10">
    <source>
        <dbReference type="Proteomes" id="UP000548326"/>
    </source>
</evidence>
<dbReference type="GO" id="GO:0016020">
    <property type="term" value="C:membrane"/>
    <property type="evidence" value="ECO:0007669"/>
    <property type="project" value="TreeGrafter"/>
</dbReference>
<protein>
    <recommendedName>
        <fullName evidence="3">beta-N-acetylhexosaminidase</fullName>
        <ecNumber evidence="3">3.2.1.52</ecNumber>
    </recommendedName>
</protein>
<dbReference type="Pfam" id="PF02838">
    <property type="entry name" value="Glyco_hydro_20b"/>
    <property type="match status" value="1"/>
</dbReference>
<feature type="domain" description="Beta-hexosaminidase bacterial type N-terminal" evidence="8">
    <location>
        <begin position="27"/>
        <end position="150"/>
    </location>
</feature>
<dbReference type="GO" id="GO:0030203">
    <property type="term" value="P:glycosaminoglycan metabolic process"/>
    <property type="evidence" value="ECO:0007669"/>
    <property type="project" value="TreeGrafter"/>
</dbReference>
<evidence type="ECO:0000313" key="9">
    <source>
        <dbReference type="EMBL" id="MBB6127364.1"/>
    </source>
</evidence>
<sequence>MIRFSKIYLLLIIACLGLNVKISTAQIHVIPQPLHLTTQKGNFVLNSKAVIGVDKESAVIGKYLQGYLAQYYKLQLTLKVYTQIPPSTAIRLISSNLKGADGAYALSVTAGKITISGKGGGIFYGVQSLIQLLPSVAAKPLLIPVCAISDEPRFQWRGLSIDVCRHFFTVDEVKKYIDVMAHYKLNVLHWHLTDDEGWRIQIDKYPKLTEVGSRIAYYAKEGKFRKLDNLVDGGNDGFYTKAEIRDVIKYAQDRFVTILPEIEMPGHSEAAIFAYPELGCKDSTGAKHRVRMLDPSEYTFKFMEDVLTEVIALFPNQYVHIGGDEAEMADWLKSPTAVALMRKEGLKNEKEIQSYFIKRIEKFLISKNKKLVGWDEILQGGLAESATVMSWQGEAGGIEAARMHHHVVMTPLPYMYFDAPQANEQLEPIGWNPPVTWQMVYNYEPQSSQLTPAEAAYILGAQGNIWTEKIPNAVHLQYMVFPRALAVAELAWSSKEDKNIDRFEYKMKQQYPYFKLWNLNARLPDIVGIDHITTNADRFKQTLQYPLSGAQIRYSLNGKMPDSTAKAVAFPVNIDVTLKDSLQLKTYTSWNLNTQHILQSATIKHIKIKPREVGIAELKPGLGYKIFKAKENNYAKLEAVTPVSVTVITTAVPMIIPVSTDDVTLVKFSGLIKIDTEGDYELTSGFEVSPTLYLDNELLIAGEKNTYVEPQKALLHLKKGFYEFSGYYTANEANSKQTLFALKDTNGKLLDPPVYLFHL</sequence>
<evidence type="ECO:0000256" key="4">
    <source>
        <dbReference type="ARBA" id="ARBA00022801"/>
    </source>
</evidence>
<dbReference type="EC" id="3.2.1.52" evidence="3"/>
<evidence type="ECO:0000256" key="3">
    <source>
        <dbReference type="ARBA" id="ARBA00012663"/>
    </source>
</evidence>
<name>A0A841J9I3_9SPHI</name>
<keyword evidence="4 9" id="KW-0378">Hydrolase</keyword>
<accession>A0A841J9I3</accession>
<dbReference type="InterPro" id="IPR015882">
    <property type="entry name" value="HEX_bac_N"/>
</dbReference>
<dbReference type="SUPFAM" id="SSF55545">
    <property type="entry name" value="beta-N-acetylhexosaminidase-like domain"/>
    <property type="match status" value="1"/>
</dbReference>
<gene>
    <name evidence="9" type="ORF">HDF22_001470</name>
</gene>
<keyword evidence="5 9" id="KW-0326">Glycosidase</keyword>
<dbReference type="InterPro" id="IPR025705">
    <property type="entry name" value="Beta_hexosaminidase_sua/sub"/>
</dbReference>
<dbReference type="PANTHER" id="PTHR22600:SF57">
    <property type="entry name" value="BETA-N-ACETYLHEXOSAMINIDASE"/>
    <property type="match status" value="1"/>
</dbReference>
<dbReference type="CDD" id="cd06563">
    <property type="entry name" value="GH20_chitobiase-like"/>
    <property type="match status" value="1"/>
</dbReference>
<dbReference type="InterPro" id="IPR029018">
    <property type="entry name" value="Hex-like_dom2"/>
</dbReference>
<dbReference type="EMBL" id="JACHCA010000003">
    <property type="protein sequence ID" value="MBB6127364.1"/>
    <property type="molecule type" value="Genomic_DNA"/>
</dbReference>
<dbReference type="SUPFAM" id="SSF51445">
    <property type="entry name" value="(Trans)glycosidases"/>
    <property type="match status" value="1"/>
</dbReference>
<dbReference type="PANTHER" id="PTHR22600">
    <property type="entry name" value="BETA-HEXOSAMINIDASE"/>
    <property type="match status" value="1"/>
</dbReference>
<reference evidence="9 10" key="1">
    <citation type="submission" date="2020-08" db="EMBL/GenBank/DDBJ databases">
        <title>Genomic Encyclopedia of Type Strains, Phase IV (KMG-V): Genome sequencing to study the core and pangenomes of soil and plant-associated prokaryotes.</title>
        <authorList>
            <person name="Whitman W."/>
        </authorList>
    </citation>
    <scope>NUCLEOTIDE SEQUENCE [LARGE SCALE GENOMIC DNA]</scope>
    <source>
        <strain evidence="9 10">MP601</strain>
    </source>
</reference>
<dbReference type="Gene3D" id="3.20.20.80">
    <property type="entry name" value="Glycosidases"/>
    <property type="match status" value="1"/>
</dbReference>
<proteinExistence type="inferred from homology"/>
<dbReference type="Pfam" id="PF00728">
    <property type="entry name" value="Glyco_hydro_20"/>
    <property type="match status" value="1"/>
</dbReference>
<evidence type="ECO:0000256" key="5">
    <source>
        <dbReference type="ARBA" id="ARBA00023295"/>
    </source>
</evidence>
<dbReference type="RefSeq" id="WP_183586592.1">
    <property type="nucleotide sequence ID" value="NZ_JACHCA010000003.1"/>
</dbReference>
<dbReference type="InterPro" id="IPR015883">
    <property type="entry name" value="Glyco_hydro_20_cat"/>
</dbReference>
<evidence type="ECO:0000259" key="8">
    <source>
        <dbReference type="Pfam" id="PF02838"/>
    </source>
</evidence>
<dbReference type="Proteomes" id="UP000548326">
    <property type="component" value="Unassembled WGS sequence"/>
</dbReference>
<dbReference type="GO" id="GO:0004563">
    <property type="term" value="F:beta-N-acetylhexosaminidase activity"/>
    <property type="evidence" value="ECO:0007669"/>
    <property type="project" value="UniProtKB-EC"/>
</dbReference>
<comment type="catalytic activity">
    <reaction evidence="1">
        <text>Hydrolysis of terminal non-reducing N-acetyl-D-hexosamine residues in N-acetyl-beta-D-hexosaminides.</text>
        <dbReference type="EC" id="3.2.1.52"/>
    </reaction>
</comment>
<evidence type="ECO:0000256" key="2">
    <source>
        <dbReference type="ARBA" id="ARBA00006285"/>
    </source>
</evidence>
<feature type="active site" description="Proton donor" evidence="6">
    <location>
        <position position="325"/>
    </location>
</feature>
<feature type="domain" description="Glycoside hydrolase family 20 catalytic" evidence="7">
    <location>
        <begin position="154"/>
        <end position="494"/>
    </location>
</feature>
<comment type="similarity">
    <text evidence="2">Belongs to the glycosyl hydrolase 20 family.</text>
</comment>
<dbReference type="GO" id="GO:0005975">
    <property type="term" value="P:carbohydrate metabolic process"/>
    <property type="evidence" value="ECO:0007669"/>
    <property type="project" value="InterPro"/>
</dbReference>
<dbReference type="InterPro" id="IPR017853">
    <property type="entry name" value="GH"/>
</dbReference>
<dbReference type="AlphaFoldDB" id="A0A841J9I3"/>